<evidence type="ECO:0000256" key="1">
    <source>
        <dbReference type="ARBA" id="ARBA00001941"/>
    </source>
</evidence>
<dbReference type="GO" id="GO:0046872">
    <property type="term" value="F:metal ion binding"/>
    <property type="evidence" value="ECO:0007669"/>
    <property type="project" value="UniProtKB-KW"/>
</dbReference>
<dbReference type="GO" id="GO:0005975">
    <property type="term" value="P:carbohydrate metabolic process"/>
    <property type="evidence" value="ECO:0007669"/>
    <property type="project" value="InterPro"/>
</dbReference>
<keyword evidence="12" id="KW-1185">Reference proteome</keyword>
<evidence type="ECO:0000313" key="12">
    <source>
        <dbReference type="Proteomes" id="UP001153365"/>
    </source>
</evidence>
<dbReference type="PANTHER" id="PTHR46471">
    <property type="entry name" value="CHITIN DEACETYLASE"/>
    <property type="match status" value="1"/>
</dbReference>
<evidence type="ECO:0000256" key="2">
    <source>
        <dbReference type="ARBA" id="ARBA00004609"/>
    </source>
</evidence>
<evidence type="ECO:0000313" key="10">
    <source>
        <dbReference type="EMBL" id="ALL40836.1"/>
    </source>
</evidence>
<keyword evidence="3" id="KW-0325">Glycoprotein</keyword>
<evidence type="ECO:0000256" key="8">
    <source>
        <dbReference type="ARBA" id="ARBA00023288"/>
    </source>
</evidence>
<dbReference type="PANTHER" id="PTHR46471:SF2">
    <property type="entry name" value="CHITIN DEACETYLASE-RELATED"/>
    <property type="match status" value="1"/>
</dbReference>
<evidence type="ECO:0000259" key="9">
    <source>
        <dbReference type="PROSITE" id="PS51677"/>
    </source>
</evidence>
<gene>
    <name evidence="11" type="ORF">PPACK8108_LOCUS6458</name>
</gene>
<evidence type="ECO:0000313" key="11">
    <source>
        <dbReference type="EMBL" id="CAH7671659.1"/>
    </source>
</evidence>
<dbReference type="CDD" id="cd10951">
    <property type="entry name" value="CE4_ClCDA_like"/>
    <property type="match status" value="1"/>
</dbReference>
<dbReference type="AlphaFoldDB" id="A0A0S1MIX4"/>
<reference evidence="11" key="2">
    <citation type="submission" date="2022-06" db="EMBL/GenBank/DDBJ databases">
        <authorList>
            <consortium name="SYNGENTA / RWTH Aachen University"/>
        </authorList>
    </citation>
    <scope>NUCLEOTIDE SEQUENCE</scope>
</reference>
<evidence type="ECO:0000256" key="4">
    <source>
        <dbReference type="ARBA" id="ARBA00022723"/>
    </source>
</evidence>
<evidence type="ECO:0000256" key="6">
    <source>
        <dbReference type="ARBA" id="ARBA00022801"/>
    </source>
</evidence>
<dbReference type="SUPFAM" id="SSF88713">
    <property type="entry name" value="Glycoside hydrolase/deacetylase"/>
    <property type="match status" value="1"/>
</dbReference>
<dbReference type="EMBL" id="KT246745">
    <property type="protein sequence ID" value="ALL40836.1"/>
    <property type="molecule type" value="mRNA"/>
</dbReference>
<protein>
    <submittedName>
        <fullName evidence="10">Family 4 carbohydrate esterase</fullName>
    </submittedName>
</protein>
<dbReference type="Proteomes" id="UP001153365">
    <property type="component" value="Unassembled WGS sequence"/>
</dbReference>
<comment type="subcellular location">
    <subcellularLocation>
        <location evidence="2">Cell membrane</location>
        <topology evidence="2">Lipid-anchor</topology>
        <topology evidence="2">GPI-anchor</topology>
    </subcellularLocation>
</comment>
<keyword evidence="8" id="KW-0449">Lipoprotein</keyword>
<organism evidence="10">
    <name type="scientific">Phakopsora pachyrhizi</name>
    <name type="common">Asian soybean rust disease fungus</name>
    <dbReference type="NCBI Taxonomy" id="170000"/>
    <lineage>
        <taxon>Eukaryota</taxon>
        <taxon>Fungi</taxon>
        <taxon>Dikarya</taxon>
        <taxon>Basidiomycota</taxon>
        <taxon>Pucciniomycotina</taxon>
        <taxon>Pucciniomycetes</taxon>
        <taxon>Pucciniales</taxon>
        <taxon>Phakopsoraceae</taxon>
        <taxon>Phakopsora</taxon>
    </lineage>
</organism>
<dbReference type="InterPro" id="IPR011330">
    <property type="entry name" value="Glyco_hydro/deAcase_b/a-brl"/>
</dbReference>
<reference evidence="10" key="1">
    <citation type="submission" date="2015-07" db="EMBL/GenBank/DDBJ databases">
        <title>Elucidating the P. pachyrhizi secretome and potential effectors.</title>
        <authorList>
            <person name="de Carvalho M.C.C.G."/>
            <person name="Nascimento L.C."/>
            <person name="Darben L.M."/>
            <person name="Polizel-Podanosqui A.M."/>
            <person name="Lopes-Caitar V.S."/>
            <person name="Rocha C.S."/>
            <person name="Qi M."/>
            <person name="Carazolle M."/>
            <person name="Kuwahara M.K."/>
            <person name="Pereira G.A.G."/>
            <person name="Abdelnoor R.V."/>
            <person name="Whitham S.A."/>
            <person name="Marcelino-Guimaraes F.C."/>
        </authorList>
    </citation>
    <scope>NUCLEOTIDE SEQUENCE</scope>
</reference>
<proteinExistence type="evidence at transcript level"/>
<sequence length="274" mass="30643">MNIFSSGFIESCIKFGFLGAASASITSSKGTDSIFNIIEQLEPRSNLVSRSIEVIDTCKVKGTFAITYDDGPYIYENQITTNLSKQNAKGTFFVNGLNYGCIYDQDNVDSLRRAFSQGHAIGSHTWSHAKVTELSEKELIKELSLLEVAFKKILGIRTRIFRPPYGELNERAKKVIHDRGYRIITWSVDSGDSVGASPKESIKIYRDSASKFPLPQIALSHETLKPTATQVTPEAIKVLQKYGYRLVTVPECLGWTSYYDRVGKPEARDSTWTC</sequence>
<keyword evidence="5" id="KW-0732">Signal</keyword>
<dbReference type="GO" id="GO:0005886">
    <property type="term" value="C:plasma membrane"/>
    <property type="evidence" value="ECO:0007669"/>
    <property type="project" value="UniProtKB-SubCell"/>
</dbReference>
<keyword evidence="4" id="KW-0479">Metal-binding</keyword>
<dbReference type="PROSITE" id="PS51677">
    <property type="entry name" value="NODB"/>
    <property type="match status" value="1"/>
</dbReference>
<dbReference type="EMBL" id="CALTRL010001232">
    <property type="protein sequence ID" value="CAH7671659.1"/>
    <property type="molecule type" value="Genomic_DNA"/>
</dbReference>
<feature type="domain" description="NodB homology" evidence="9">
    <location>
        <begin position="62"/>
        <end position="247"/>
    </location>
</feature>
<keyword evidence="6" id="KW-0378">Hydrolase</keyword>
<accession>A0A0S1MIX4</accession>
<keyword evidence="7" id="KW-0119">Carbohydrate metabolism</keyword>
<evidence type="ECO:0000256" key="7">
    <source>
        <dbReference type="ARBA" id="ARBA00023277"/>
    </source>
</evidence>
<dbReference type="GO" id="GO:0016810">
    <property type="term" value="F:hydrolase activity, acting on carbon-nitrogen (but not peptide) bonds"/>
    <property type="evidence" value="ECO:0007669"/>
    <property type="project" value="InterPro"/>
</dbReference>
<keyword evidence="3" id="KW-0336">GPI-anchor</keyword>
<dbReference type="GO" id="GO:0098552">
    <property type="term" value="C:side of membrane"/>
    <property type="evidence" value="ECO:0007669"/>
    <property type="project" value="UniProtKB-KW"/>
</dbReference>
<keyword evidence="3" id="KW-0472">Membrane</keyword>
<comment type="cofactor">
    <cofactor evidence="1">
        <name>Co(2+)</name>
        <dbReference type="ChEBI" id="CHEBI:48828"/>
    </cofactor>
</comment>
<dbReference type="InterPro" id="IPR002509">
    <property type="entry name" value="NODB_dom"/>
</dbReference>
<name>A0A0S1MIX4_PHAPC</name>
<evidence type="ECO:0000256" key="3">
    <source>
        <dbReference type="ARBA" id="ARBA00022622"/>
    </source>
</evidence>
<evidence type="ECO:0000256" key="5">
    <source>
        <dbReference type="ARBA" id="ARBA00022729"/>
    </source>
</evidence>
<dbReference type="Pfam" id="PF01522">
    <property type="entry name" value="Polysacc_deac_1"/>
    <property type="match status" value="1"/>
</dbReference>
<dbReference type="Gene3D" id="3.20.20.370">
    <property type="entry name" value="Glycoside hydrolase/deacetylase"/>
    <property type="match status" value="1"/>
</dbReference>